<dbReference type="OrthoDB" id="6247875at2759"/>
<organism evidence="4 5">
    <name type="scientific">Ambispora leptoticha</name>
    <dbReference type="NCBI Taxonomy" id="144679"/>
    <lineage>
        <taxon>Eukaryota</taxon>
        <taxon>Fungi</taxon>
        <taxon>Fungi incertae sedis</taxon>
        <taxon>Mucoromycota</taxon>
        <taxon>Glomeromycotina</taxon>
        <taxon>Glomeromycetes</taxon>
        <taxon>Archaeosporales</taxon>
        <taxon>Ambisporaceae</taxon>
        <taxon>Ambispora</taxon>
    </lineage>
</organism>
<dbReference type="Gene3D" id="1.10.30.10">
    <property type="entry name" value="High mobility group box domain"/>
    <property type="match status" value="1"/>
</dbReference>
<accession>A0A9N8ZHY8</accession>
<evidence type="ECO:0000256" key="2">
    <source>
        <dbReference type="PROSITE-ProRule" id="PRU00267"/>
    </source>
</evidence>
<dbReference type="CDD" id="cd01389">
    <property type="entry name" value="HMG-box_ROX1-like"/>
    <property type="match status" value="1"/>
</dbReference>
<protein>
    <submittedName>
        <fullName evidence="4">3493_t:CDS:1</fullName>
    </submittedName>
</protein>
<feature type="DNA-binding region" description="HMG box" evidence="2">
    <location>
        <begin position="77"/>
        <end position="166"/>
    </location>
</feature>
<dbReference type="PANTHER" id="PTHR48112:SF22">
    <property type="entry name" value="MITOCHONDRIAL TRANSCRIPTION FACTOR A, ISOFORM B"/>
    <property type="match status" value="1"/>
</dbReference>
<dbReference type="SMART" id="SM00398">
    <property type="entry name" value="HMG"/>
    <property type="match status" value="1"/>
</dbReference>
<name>A0A9N8ZHY8_9GLOM</name>
<dbReference type="EMBL" id="CAJVPS010000582">
    <property type="protein sequence ID" value="CAG8496258.1"/>
    <property type="molecule type" value="Genomic_DNA"/>
</dbReference>
<dbReference type="AlphaFoldDB" id="A0A9N8ZHY8"/>
<keyword evidence="1 2" id="KW-0238">DNA-binding</keyword>
<evidence type="ECO:0000313" key="5">
    <source>
        <dbReference type="Proteomes" id="UP000789508"/>
    </source>
</evidence>
<dbReference type="InterPro" id="IPR036910">
    <property type="entry name" value="HMG_box_dom_sf"/>
</dbReference>
<keyword evidence="5" id="KW-1185">Reference proteome</keyword>
<evidence type="ECO:0000313" key="4">
    <source>
        <dbReference type="EMBL" id="CAG8496258.1"/>
    </source>
</evidence>
<dbReference type="PANTHER" id="PTHR48112">
    <property type="entry name" value="HIGH MOBILITY GROUP PROTEIN DSP1"/>
    <property type="match status" value="1"/>
</dbReference>
<dbReference type="SUPFAM" id="SSF47095">
    <property type="entry name" value="HMG-box"/>
    <property type="match status" value="1"/>
</dbReference>
<dbReference type="PROSITE" id="PS50118">
    <property type="entry name" value="HMG_BOX_2"/>
    <property type="match status" value="1"/>
</dbReference>
<keyword evidence="2" id="KW-0539">Nucleus</keyword>
<dbReference type="Proteomes" id="UP000789508">
    <property type="component" value="Unassembled WGS sequence"/>
</dbReference>
<dbReference type="GO" id="GO:0005634">
    <property type="term" value="C:nucleus"/>
    <property type="evidence" value="ECO:0007669"/>
    <property type="project" value="UniProtKB-UniRule"/>
</dbReference>
<feature type="domain" description="HMG box" evidence="3">
    <location>
        <begin position="77"/>
        <end position="166"/>
    </location>
</feature>
<comment type="caution">
    <text evidence="4">The sequence shown here is derived from an EMBL/GenBank/DDBJ whole genome shotgun (WGS) entry which is preliminary data.</text>
</comment>
<proteinExistence type="predicted"/>
<dbReference type="InterPro" id="IPR050342">
    <property type="entry name" value="HMGB"/>
</dbReference>
<gene>
    <name evidence="4" type="ORF">ALEPTO_LOCUS3245</name>
</gene>
<evidence type="ECO:0000256" key="1">
    <source>
        <dbReference type="ARBA" id="ARBA00023125"/>
    </source>
</evidence>
<dbReference type="InterPro" id="IPR009071">
    <property type="entry name" value="HMG_box_dom"/>
</dbReference>
<reference evidence="4" key="1">
    <citation type="submission" date="2021-06" db="EMBL/GenBank/DDBJ databases">
        <authorList>
            <person name="Kallberg Y."/>
            <person name="Tangrot J."/>
            <person name="Rosling A."/>
        </authorList>
    </citation>
    <scope>NUCLEOTIDE SEQUENCE</scope>
    <source>
        <strain evidence="4">FL130A</strain>
    </source>
</reference>
<evidence type="ECO:0000259" key="3">
    <source>
        <dbReference type="PROSITE" id="PS50118"/>
    </source>
</evidence>
<sequence length="349" mass="40199">MHQNTRLNASSPSFLTSTMIKKNFTNSNSSLNRSKILPNQSEILTDPPYQLSIELNDLLSHTQKNSRRRNQIPNAQIPRPQNAYVLFCRDFRERIKRECLCDNCAYEKFGTSQTTETRCVKNYPFEEVSKLASISWKEQSEEVKKYFHTLSGWAKEIHKIEFPGYRYSPKSSRRNDNKKSTVFIDESSKFNNSEDSDIIKEPFLSSSQNEPDSLALELSNDQVIANTVVFNNEVENSKEKIFCISETNVSMNPLDSSKNININFNCNSAFSENAVLKKQPSPKPSQNVLVSPFLWSSNEQPQLMSSVINDENNNFDLSIRNSNDDISNLYELPSDFNTLQCYEIYVNYF</sequence>
<dbReference type="GO" id="GO:0003677">
    <property type="term" value="F:DNA binding"/>
    <property type="evidence" value="ECO:0007669"/>
    <property type="project" value="UniProtKB-UniRule"/>
</dbReference>